<dbReference type="PRINTS" id="PR00368">
    <property type="entry name" value="FADPNR"/>
</dbReference>
<sequence>MTEKREVVFIGAGPAGLGPLVYANGAGLLQDFLKRSIVVVERSMTVGSGTFGDYLINTNSKADLFLECLKGEKAAHFPKALRSDAFRTLSLQNNSPASMSTVAELLRSIGEDISDALVASEMSSLMLKTNATGVVAKSDGTFDVLTSSESGFSKVQTRKLVLATGGSPLRMPHLHKEVISRCHKTGRGNLLMLHSGDLLSAGGYKLVAERLKQQAGSRILVVGGGDSAFSAAWLLLQSEDLALGEQSVILAHRSPTKVTFESTEEAINCGYSDFTPEDICPDTGTVFRIGGLRFDAKELYLNILNGSEPRVLLRRLFLGDPEALSRDDLRGVEVVIFATGYFPNEITFSDENARPIPLLGSFTGKFVDGKARMLKANGEVLEGVYSIGLCSGYSPREGGYGGERSFTGLANSVMLCQGGVGQTIFEQLQHG</sequence>
<name>A0AA44F9D8_AGRTU</name>
<accession>A0AA44F9D8</accession>
<dbReference type="GO" id="GO:0016491">
    <property type="term" value="F:oxidoreductase activity"/>
    <property type="evidence" value="ECO:0007669"/>
    <property type="project" value="InterPro"/>
</dbReference>
<dbReference type="InterPro" id="IPR023753">
    <property type="entry name" value="FAD/NAD-binding_dom"/>
</dbReference>
<dbReference type="Pfam" id="PF07992">
    <property type="entry name" value="Pyr_redox_2"/>
    <property type="match status" value="1"/>
</dbReference>
<organism evidence="2 3">
    <name type="scientific">Agrobacterium tumefaciens</name>
    <dbReference type="NCBI Taxonomy" id="358"/>
    <lineage>
        <taxon>Bacteria</taxon>
        <taxon>Pseudomonadati</taxon>
        <taxon>Pseudomonadota</taxon>
        <taxon>Alphaproteobacteria</taxon>
        <taxon>Hyphomicrobiales</taxon>
        <taxon>Rhizobiaceae</taxon>
        <taxon>Rhizobium/Agrobacterium group</taxon>
        <taxon>Agrobacterium</taxon>
        <taxon>Agrobacterium tumefaciens complex</taxon>
    </lineage>
</organism>
<feature type="domain" description="FAD/NAD(P)-binding" evidence="1">
    <location>
        <begin position="6"/>
        <end position="253"/>
    </location>
</feature>
<dbReference type="SUPFAM" id="SSF51905">
    <property type="entry name" value="FAD/NAD(P)-binding domain"/>
    <property type="match status" value="1"/>
</dbReference>
<reference evidence="2" key="1">
    <citation type="journal article" date="2020" name="Science">
        <title>Unexpected conservation and global transmission of agrobacterial virulence plasmids.</title>
        <authorList>
            <person name="Weisberg A.J."/>
            <person name="Davis E.W. 2nd"/>
            <person name="Tabima J."/>
            <person name="Belcher M.S."/>
            <person name="Miller M."/>
            <person name="Kuo C.H."/>
            <person name="Loper J.E."/>
            <person name="Grunwald N.J."/>
            <person name="Putnam M.L."/>
            <person name="Chang J.H."/>
        </authorList>
    </citation>
    <scope>NUCLEOTIDE SEQUENCE</scope>
    <source>
        <strain evidence="2">17-1853-1a</strain>
    </source>
</reference>
<evidence type="ECO:0000313" key="2">
    <source>
        <dbReference type="EMBL" id="NTC32056.1"/>
    </source>
</evidence>
<dbReference type="Gene3D" id="3.50.50.60">
    <property type="entry name" value="FAD/NAD(P)-binding domain"/>
    <property type="match status" value="1"/>
</dbReference>
<dbReference type="EMBL" id="JAAMAY010000043">
    <property type="protein sequence ID" value="NTC32056.1"/>
    <property type="molecule type" value="Genomic_DNA"/>
</dbReference>
<evidence type="ECO:0000259" key="1">
    <source>
        <dbReference type="Pfam" id="PF07992"/>
    </source>
</evidence>
<gene>
    <name evidence="2" type="ORF">G6M46_28350</name>
</gene>
<dbReference type="InterPro" id="IPR036188">
    <property type="entry name" value="FAD/NAD-bd_sf"/>
</dbReference>
<dbReference type="AlphaFoldDB" id="A0AA44F9D8"/>
<dbReference type="Proteomes" id="UP000702952">
    <property type="component" value="Unassembled WGS sequence"/>
</dbReference>
<dbReference type="RefSeq" id="WP_174021552.1">
    <property type="nucleotide sequence ID" value="NZ_JAAMAW010000022.1"/>
</dbReference>
<proteinExistence type="predicted"/>
<evidence type="ECO:0000313" key="3">
    <source>
        <dbReference type="Proteomes" id="UP000702952"/>
    </source>
</evidence>
<comment type="caution">
    <text evidence="2">The sequence shown here is derived from an EMBL/GenBank/DDBJ whole genome shotgun (WGS) entry which is preliminary data.</text>
</comment>
<protein>
    <submittedName>
        <fullName evidence="2">FAD-dependent oxidoreductase</fullName>
    </submittedName>
</protein>